<evidence type="ECO:0000313" key="4">
    <source>
        <dbReference type="WBParaSite" id="nOo.2.0.1.t09760-RA"/>
    </source>
</evidence>
<evidence type="ECO:0000313" key="2">
    <source>
        <dbReference type="EMBL" id="VDM93406.1"/>
    </source>
</evidence>
<name>A0A182ENQ7_ONCOC</name>
<feature type="compositionally biased region" description="Acidic residues" evidence="1">
    <location>
        <begin position="14"/>
        <end position="24"/>
    </location>
</feature>
<evidence type="ECO:0000256" key="1">
    <source>
        <dbReference type="SAM" id="MobiDB-lite"/>
    </source>
</evidence>
<feature type="compositionally biased region" description="Basic and acidic residues" evidence="1">
    <location>
        <begin position="1"/>
        <end position="13"/>
    </location>
</feature>
<feature type="compositionally biased region" description="Acidic residues" evidence="1">
    <location>
        <begin position="36"/>
        <end position="49"/>
    </location>
</feature>
<sequence length="347" mass="38598">MMKEKGLRRKGGDGEEEEEEEEEEKSQIEKELEKEKEEEEEEEEEGEEDIELNEYYLLKLLKKKISQFTPQIKSFYANYALFEMEIHHRLYEKSINYNNTITTTTTVATTTTAITNNLIPVICDTNNISGIPENCNFAPSTSSLINNTSDGTFVSLNNRGTVNINEFSGYSNPSTGLLNHHQTATDLSLNLTATVTSQAISLIAETSNETKNDLNINHHQQQQQHSRQLLPSLQNAENNICSIVGTLTKLATTTTTTATTTTTTTTTITPSIQSEQSNIPIIITTNRNSNTSISIGIRNNDTDTNNSNCNCAITTNNESNFSQRISKVPFIFSSLSSLSSFVVIINK</sequence>
<dbReference type="EMBL" id="UYRW01005003">
    <property type="protein sequence ID" value="VDM93406.1"/>
    <property type="molecule type" value="Genomic_DNA"/>
</dbReference>
<feature type="region of interest" description="Disordered" evidence="1">
    <location>
        <begin position="1"/>
        <end position="49"/>
    </location>
</feature>
<proteinExistence type="predicted"/>
<keyword evidence="3" id="KW-1185">Reference proteome</keyword>
<dbReference type="STRING" id="42157.A0A182ENQ7"/>
<dbReference type="WBParaSite" id="nOo.2.0.1.t09760-RA">
    <property type="protein sequence ID" value="nOo.2.0.1.t09760-RA"/>
    <property type="gene ID" value="nOo.2.0.1.g09760"/>
</dbReference>
<feature type="compositionally biased region" description="Basic and acidic residues" evidence="1">
    <location>
        <begin position="25"/>
        <end position="35"/>
    </location>
</feature>
<protein>
    <submittedName>
        <fullName evidence="4">BESS domain-containing protein</fullName>
    </submittedName>
</protein>
<dbReference type="OrthoDB" id="10579327at2759"/>
<accession>A0A182ENQ7</accession>
<reference evidence="4" key="1">
    <citation type="submission" date="2016-06" db="UniProtKB">
        <authorList>
            <consortium name="WormBaseParasite"/>
        </authorList>
    </citation>
    <scope>IDENTIFICATION</scope>
</reference>
<evidence type="ECO:0000313" key="3">
    <source>
        <dbReference type="Proteomes" id="UP000271087"/>
    </source>
</evidence>
<dbReference type="Proteomes" id="UP000271087">
    <property type="component" value="Unassembled WGS sequence"/>
</dbReference>
<organism evidence="4">
    <name type="scientific">Onchocerca ochengi</name>
    <name type="common">Filarial nematode worm</name>
    <dbReference type="NCBI Taxonomy" id="42157"/>
    <lineage>
        <taxon>Eukaryota</taxon>
        <taxon>Metazoa</taxon>
        <taxon>Ecdysozoa</taxon>
        <taxon>Nematoda</taxon>
        <taxon>Chromadorea</taxon>
        <taxon>Rhabditida</taxon>
        <taxon>Spirurina</taxon>
        <taxon>Spiruromorpha</taxon>
        <taxon>Filarioidea</taxon>
        <taxon>Onchocercidae</taxon>
        <taxon>Onchocerca</taxon>
    </lineage>
</organism>
<gene>
    <name evidence="2" type="ORF">NOO_LOCUS9760</name>
</gene>
<dbReference type="AlphaFoldDB" id="A0A182ENQ7"/>
<reference evidence="2 3" key="2">
    <citation type="submission" date="2018-08" db="EMBL/GenBank/DDBJ databases">
        <authorList>
            <person name="Laetsch R D."/>
            <person name="Stevens L."/>
            <person name="Kumar S."/>
            <person name="Blaxter L. M."/>
        </authorList>
    </citation>
    <scope>NUCLEOTIDE SEQUENCE [LARGE SCALE GENOMIC DNA]</scope>
</reference>